<evidence type="ECO:0000313" key="2">
    <source>
        <dbReference type="WBParaSite" id="MBELARI_LOCUS7199"/>
    </source>
</evidence>
<keyword evidence="1" id="KW-1185">Reference proteome</keyword>
<protein>
    <submittedName>
        <fullName evidence="2">Uncharacterized protein</fullName>
    </submittedName>
</protein>
<proteinExistence type="predicted"/>
<dbReference type="WBParaSite" id="MBELARI_LOCUS7199">
    <property type="protein sequence ID" value="MBELARI_LOCUS7199"/>
    <property type="gene ID" value="MBELARI_LOCUS7199"/>
</dbReference>
<accession>A0AAF3FNE0</accession>
<evidence type="ECO:0000313" key="1">
    <source>
        <dbReference type="Proteomes" id="UP000887575"/>
    </source>
</evidence>
<dbReference type="AlphaFoldDB" id="A0AAF3FNE0"/>
<organism evidence="1 2">
    <name type="scientific">Mesorhabditis belari</name>
    <dbReference type="NCBI Taxonomy" id="2138241"/>
    <lineage>
        <taxon>Eukaryota</taxon>
        <taxon>Metazoa</taxon>
        <taxon>Ecdysozoa</taxon>
        <taxon>Nematoda</taxon>
        <taxon>Chromadorea</taxon>
        <taxon>Rhabditida</taxon>
        <taxon>Rhabditina</taxon>
        <taxon>Rhabditomorpha</taxon>
        <taxon>Rhabditoidea</taxon>
        <taxon>Rhabditidae</taxon>
        <taxon>Mesorhabditinae</taxon>
        <taxon>Mesorhabditis</taxon>
    </lineage>
</organism>
<name>A0AAF3FNE0_9BILA</name>
<sequence>MVSTNGSLTSAFFTDLPRKAEMDLTSRQAFKFVYLHLRRYGTHKIMAKELPVERGAIHLRLQALKNRISRKSCPPTRKETIKSAPSATISSIAVSLPPIPYLHSCEDRSSNLGHIGASKQIEAVILSSSPTIEVELILI</sequence>
<dbReference type="Proteomes" id="UP000887575">
    <property type="component" value="Unassembled WGS sequence"/>
</dbReference>
<reference evidence="2" key="1">
    <citation type="submission" date="2024-02" db="UniProtKB">
        <authorList>
            <consortium name="WormBaseParasite"/>
        </authorList>
    </citation>
    <scope>IDENTIFICATION</scope>
</reference>